<sequence length="353" mass="40668">MGNCPSFPMVRSDYPKFSVLPGKIAGKTLKSIIYANVIDSIFLYGAPILSCGPGARAGLRRAEAIHRRACLRVLSGRPHLSYDAAYVLASIPPLALLADERSRLHQRHHEDARTEERQETLRRWQSQWDRSPKGRWTHRLIPNIRSWIERRHGEVDYHLTQLLSGHGYFKHHSQRYDHNASADCPACPLKVENAEHVFFNCPRFEEGREKLHRQLQEVARPENIVQLMLADKKTGSRYSSLYVYTRSHAHAVVLFYISCTAGLGDICDLFIKYMYSKIDVYQKGEAAQDFAALYVRYNNTCALPIRRFELAGKKCSVTAILHVQRQQQLCWHVMAHTHRPARLSFLALMQYNI</sequence>
<evidence type="ECO:0000313" key="1">
    <source>
        <dbReference type="EMBL" id="CAB0033932.1"/>
    </source>
</evidence>
<name>A0A6H5IB85_9HYME</name>
<accession>A0A6H5IB85</accession>
<organism evidence="1 2">
    <name type="scientific">Trichogramma brassicae</name>
    <dbReference type="NCBI Taxonomy" id="86971"/>
    <lineage>
        <taxon>Eukaryota</taxon>
        <taxon>Metazoa</taxon>
        <taxon>Ecdysozoa</taxon>
        <taxon>Arthropoda</taxon>
        <taxon>Hexapoda</taxon>
        <taxon>Insecta</taxon>
        <taxon>Pterygota</taxon>
        <taxon>Neoptera</taxon>
        <taxon>Endopterygota</taxon>
        <taxon>Hymenoptera</taxon>
        <taxon>Apocrita</taxon>
        <taxon>Proctotrupomorpha</taxon>
        <taxon>Chalcidoidea</taxon>
        <taxon>Trichogrammatidae</taxon>
        <taxon>Trichogramma</taxon>
    </lineage>
</organism>
<keyword evidence="2" id="KW-1185">Reference proteome</keyword>
<protein>
    <recommendedName>
        <fullName evidence="3">Reverse transcriptase zinc-binding domain-containing protein</fullName>
    </recommendedName>
</protein>
<evidence type="ECO:0008006" key="3">
    <source>
        <dbReference type="Google" id="ProtNLM"/>
    </source>
</evidence>
<reference evidence="1 2" key="1">
    <citation type="submission" date="2020-02" db="EMBL/GenBank/DDBJ databases">
        <authorList>
            <person name="Ferguson B K."/>
        </authorList>
    </citation>
    <scope>NUCLEOTIDE SEQUENCE [LARGE SCALE GENOMIC DNA]</scope>
</reference>
<dbReference type="Proteomes" id="UP000479190">
    <property type="component" value="Unassembled WGS sequence"/>
</dbReference>
<dbReference type="AlphaFoldDB" id="A0A6H5IB85"/>
<gene>
    <name evidence="1" type="ORF">TBRA_LOCUS5830</name>
</gene>
<evidence type="ECO:0000313" key="2">
    <source>
        <dbReference type="Proteomes" id="UP000479190"/>
    </source>
</evidence>
<dbReference type="OrthoDB" id="415822at2759"/>
<dbReference type="EMBL" id="CADCXV010000728">
    <property type="protein sequence ID" value="CAB0033932.1"/>
    <property type="molecule type" value="Genomic_DNA"/>
</dbReference>
<proteinExistence type="predicted"/>